<evidence type="ECO:0000313" key="7">
    <source>
        <dbReference type="Proteomes" id="UP000694845"/>
    </source>
</evidence>
<dbReference type="RefSeq" id="XP_022088088.1">
    <property type="nucleotide sequence ID" value="XM_022232396.1"/>
</dbReference>
<dbReference type="Gene3D" id="1.20.140.150">
    <property type="match status" value="1"/>
</dbReference>
<feature type="transmembrane region" description="Helical" evidence="6">
    <location>
        <begin position="63"/>
        <end position="91"/>
    </location>
</feature>
<evidence type="ECO:0000256" key="5">
    <source>
        <dbReference type="SAM" id="MobiDB-lite"/>
    </source>
</evidence>
<dbReference type="AlphaFoldDB" id="A0A8B7Y4H6"/>
<comment type="subcellular location">
    <subcellularLocation>
        <location evidence="1">Membrane</location>
        <topology evidence="1">Multi-pass membrane protein</topology>
    </subcellularLocation>
</comment>
<keyword evidence="2 6" id="KW-0812">Transmembrane</keyword>
<evidence type="ECO:0000256" key="6">
    <source>
        <dbReference type="SAM" id="Phobius"/>
    </source>
</evidence>
<dbReference type="Proteomes" id="UP000694845">
    <property type="component" value="Unplaced"/>
</dbReference>
<keyword evidence="3 6" id="KW-1133">Transmembrane helix</keyword>
<evidence type="ECO:0000256" key="2">
    <source>
        <dbReference type="ARBA" id="ARBA00022692"/>
    </source>
</evidence>
<feature type="transmembrane region" description="Helical" evidence="6">
    <location>
        <begin position="223"/>
        <end position="241"/>
    </location>
</feature>
<accession>A0A8B7Y4H6</accession>
<dbReference type="GO" id="GO:0016020">
    <property type="term" value="C:membrane"/>
    <property type="evidence" value="ECO:0007669"/>
    <property type="project" value="UniProtKB-SubCell"/>
</dbReference>
<dbReference type="PANTHER" id="PTHR12489:SF16">
    <property type="entry name" value="LHFPL TETRASPAN SUBFAMILY MEMBER 6 PROTEIN-RELATED"/>
    <property type="match status" value="1"/>
</dbReference>
<feature type="compositionally biased region" description="Low complexity" evidence="5">
    <location>
        <begin position="8"/>
        <end position="23"/>
    </location>
</feature>
<dbReference type="Pfam" id="PF10242">
    <property type="entry name" value="L_HMGIC_fpl"/>
    <property type="match status" value="1"/>
</dbReference>
<evidence type="ECO:0000313" key="8">
    <source>
        <dbReference type="RefSeq" id="XP_022088088.1"/>
    </source>
</evidence>
<feature type="transmembrane region" description="Helical" evidence="6">
    <location>
        <begin position="175"/>
        <end position="195"/>
    </location>
</feature>
<protein>
    <submittedName>
        <fullName evidence="8">Lipoma HMGIC fusion partner-like isoform X1</fullName>
    </submittedName>
</protein>
<evidence type="ECO:0000256" key="3">
    <source>
        <dbReference type="ARBA" id="ARBA00022989"/>
    </source>
</evidence>
<dbReference type="PANTHER" id="PTHR12489">
    <property type="entry name" value="LIPOMA HMGIC FUSION PARTNER-LIKE PROTEIN"/>
    <property type="match status" value="1"/>
</dbReference>
<dbReference type="OrthoDB" id="10058792at2759"/>
<keyword evidence="7" id="KW-1185">Reference proteome</keyword>
<feature type="transmembrane region" description="Helical" evidence="6">
    <location>
        <begin position="137"/>
        <end position="163"/>
    </location>
</feature>
<proteinExistence type="predicted"/>
<dbReference type="GeneID" id="110977879"/>
<evidence type="ECO:0000256" key="1">
    <source>
        <dbReference type="ARBA" id="ARBA00004141"/>
    </source>
</evidence>
<dbReference type="InterPro" id="IPR019372">
    <property type="entry name" value="LHFPL"/>
</dbReference>
<feature type="region of interest" description="Disordered" evidence="5">
    <location>
        <begin position="1"/>
        <end position="24"/>
    </location>
</feature>
<dbReference type="KEGG" id="aplc:110977879"/>
<gene>
    <name evidence="8" type="primary">LOC110977879</name>
</gene>
<sequence length="255" mass="27122">MDSRRMPGHSGSRTGGTSTPGYPISMRIPEPGTFSKRFPSTVSTYATEEEDGSDSIIAMGMGLTAVGVVWTLASLLATCLCCAGFVFPYWIAGATLDGRHVFHFGLFRRCNYPTANGEIALGCGRYSSFEDIPTLSWQLGTLLIGAGCLVSMLVAFTGVLACCMKDLVTQKVGRVAGVLQLFAACLVGAGCALYPNGWDHPQVKMVCGEVSGAYQLGECKISWAYLVTVGGCVLLLLSALLSCRAGRRKLEAYRV</sequence>
<name>A0A8B7Y4H6_ACAPL</name>
<reference evidence="8" key="1">
    <citation type="submission" date="2025-08" db="UniProtKB">
        <authorList>
            <consortium name="RefSeq"/>
        </authorList>
    </citation>
    <scope>IDENTIFICATION</scope>
</reference>
<organism evidence="7 8">
    <name type="scientific">Acanthaster planci</name>
    <name type="common">Crown-of-thorns starfish</name>
    <dbReference type="NCBI Taxonomy" id="133434"/>
    <lineage>
        <taxon>Eukaryota</taxon>
        <taxon>Metazoa</taxon>
        <taxon>Echinodermata</taxon>
        <taxon>Eleutherozoa</taxon>
        <taxon>Asterozoa</taxon>
        <taxon>Asteroidea</taxon>
        <taxon>Valvatacea</taxon>
        <taxon>Valvatida</taxon>
        <taxon>Acanthasteridae</taxon>
        <taxon>Acanthaster</taxon>
    </lineage>
</organism>
<keyword evidence="4 6" id="KW-0472">Membrane</keyword>
<evidence type="ECO:0000256" key="4">
    <source>
        <dbReference type="ARBA" id="ARBA00023136"/>
    </source>
</evidence>